<comment type="caution">
    <text evidence="1">The sequence shown here is derived from an EMBL/GenBank/DDBJ whole genome shotgun (WGS) entry which is preliminary data.</text>
</comment>
<dbReference type="EMBL" id="BARW01021172">
    <property type="protein sequence ID" value="GAJ00164.1"/>
    <property type="molecule type" value="Genomic_DNA"/>
</dbReference>
<evidence type="ECO:0000313" key="1">
    <source>
        <dbReference type="EMBL" id="GAJ00164.1"/>
    </source>
</evidence>
<proteinExistence type="predicted"/>
<feature type="non-terminal residue" evidence="1">
    <location>
        <position position="1"/>
    </location>
</feature>
<gene>
    <name evidence="1" type="ORF">S12H4_35626</name>
</gene>
<dbReference type="AlphaFoldDB" id="X1T4K0"/>
<accession>X1T4K0</accession>
<protein>
    <submittedName>
        <fullName evidence="1">Uncharacterized protein</fullName>
    </submittedName>
</protein>
<organism evidence="1">
    <name type="scientific">marine sediment metagenome</name>
    <dbReference type="NCBI Taxonomy" id="412755"/>
    <lineage>
        <taxon>unclassified sequences</taxon>
        <taxon>metagenomes</taxon>
        <taxon>ecological metagenomes</taxon>
    </lineage>
</organism>
<sequence length="86" mass="9704">PTPLNLYIEGCKNYRTENKRCIKGIPAKAIEISPGVFEYSQFKRQTAHLRSGQIAGVQINTVTRELKANYDKGVVMDNGRVIPFHL</sequence>
<name>X1T4K0_9ZZZZ</name>
<reference evidence="1" key="1">
    <citation type="journal article" date="2014" name="Front. Microbiol.">
        <title>High frequency of phylogenetically diverse reductive dehalogenase-homologous genes in deep subseafloor sedimentary metagenomes.</title>
        <authorList>
            <person name="Kawai M."/>
            <person name="Futagami T."/>
            <person name="Toyoda A."/>
            <person name="Takaki Y."/>
            <person name="Nishi S."/>
            <person name="Hori S."/>
            <person name="Arai W."/>
            <person name="Tsubouchi T."/>
            <person name="Morono Y."/>
            <person name="Uchiyama I."/>
            <person name="Ito T."/>
            <person name="Fujiyama A."/>
            <person name="Inagaki F."/>
            <person name="Takami H."/>
        </authorList>
    </citation>
    <scope>NUCLEOTIDE SEQUENCE</scope>
    <source>
        <strain evidence="1">Expedition CK06-06</strain>
    </source>
</reference>